<evidence type="ECO:0000313" key="4">
    <source>
        <dbReference type="Ensembl" id="ENSECRP00000009403.1"/>
    </source>
</evidence>
<dbReference type="Ensembl" id="ENSECRT00000009555.1">
    <property type="protein sequence ID" value="ENSECRP00000009403.1"/>
    <property type="gene ID" value="ENSECRG00000006301.1"/>
</dbReference>
<evidence type="ECO:0000313" key="5">
    <source>
        <dbReference type="Proteomes" id="UP000694620"/>
    </source>
</evidence>
<dbReference type="Proteomes" id="UP000694620">
    <property type="component" value="Chromosome 8"/>
</dbReference>
<dbReference type="InterPro" id="IPR001537">
    <property type="entry name" value="SpoU_MeTrfase"/>
</dbReference>
<dbReference type="SUPFAM" id="SSF75217">
    <property type="entry name" value="alpha/beta knot"/>
    <property type="match status" value="1"/>
</dbReference>
<dbReference type="GO" id="GO:0016435">
    <property type="term" value="F:rRNA (guanine) methyltransferase activity"/>
    <property type="evidence" value="ECO:0007669"/>
    <property type="project" value="TreeGrafter"/>
</dbReference>
<reference evidence="4" key="3">
    <citation type="submission" date="2025-09" db="UniProtKB">
        <authorList>
            <consortium name="Ensembl"/>
        </authorList>
    </citation>
    <scope>IDENTIFICATION</scope>
</reference>
<reference evidence="4" key="2">
    <citation type="submission" date="2025-08" db="UniProtKB">
        <authorList>
            <consortium name="Ensembl"/>
        </authorList>
    </citation>
    <scope>IDENTIFICATION</scope>
</reference>
<dbReference type="Pfam" id="PF00588">
    <property type="entry name" value="SpoU_methylase"/>
    <property type="match status" value="1"/>
</dbReference>
<protein>
    <recommendedName>
        <fullName evidence="3">tRNA/rRNA methyltransferase SpoU type domain-containing protein</fullName>
    </recommendedName>
</protein>
<name>A0A8C4RZR2_ERPCA</name>
<dbReference type="InterPro" id="IPR047182">
    <property type="entry name" value="MRM1"/>
</dbReference>
<dbReference type="GeneTree" id="ENSGT01060000252329"/>
<sequence>VKISQGWHVVGTVGSASEKISVPIIPCSEFQYSKPTVLILGNEASGLSPQIEQLCHSFLTVPPGQRLHPGIDSLNVSVSAGEHSPTFY</sequence>
<organism evidence="4 5">
    <name type="scientific">Erpetoichthys calabaricus</name>
    <name type="common">Rope fish</name>
    <name type="synonym">Calamoichthys calabaricus</name>
    <dbReference type="NCBI Taxonomy" id="27687"/>
    <lineage>
        <taxon>Eukaryota</taxon>
        <taxon>Metazoa</taxon>
        <taxon>Chordata</taxon>
        <taxon>Craniata</taxon>
        <taxon>Vertebrata</taxon>
        <taxon>Euteleostomi</taxon>
        <taxon>Actinopterygii</taxon>
        <taxon>Polypteriformes</taxon>
        <taxon>Polypteridae</taxon>
        <taxon>Erpetoichthys</taxon>
    </lineage>
</organism>
<keyword evidence="5" id="KW-1185">Reference proteome</keyword>
<reference evidence="4" key="1">
    <citation type="submission" date="2021-06" db="EMBL/GenBank/DDBJ databases">
        <authorList>
            <consortium name="Wellcome Sanger Institute Data Sharing"/>
        </authorList>
    </citation>
    <scope>NUCLEOTIDE SEQUENCE [LARGE SCALE GENOMIC DNA]</scope>
</reference>
<evidence type="ECO:0000256" key="1">
    <source>
        <dbReference type="ARBA" id="ARBA00022603"/>
    </source>
</evidence>
<feature type="domain" description="tRNA/rRNA methyltransferase SpoU type" evidence="3">
    <location>
        <begin position="6"/>
        <end position="81"/>
    </location>
</feature>
<evidence type="ECO:0000256" key="2">
    <source>
        <dbReference type="ARBA" id="ARBA00022679"/>
    </source>
</evidence>
<keyword evidence="1" id="KW-0489">Methyltransferase</keyword>
<dbReference type="InterPro" id="IPR029028">
    <property type="entry name" value="Alpha/beta_knot_MTases"/>
</dbReference>
<dbReference type="PANTHER" id="PTHR46103:SF1">
    <property type="entry name" value="RRNA METHYLTRANSFERASE 1, MITOCHONDRIAL"/>
    <property type="match status" value="1"/>
</dbReference>
<dbReference type="AlphaFoldDB" id="A0A8C4RZR2"/>
<evidence type="ECO:0000259" key="3">
    <source>
        <dbReference type="Pfam" id="PF00588"/>
    </source>
</evidence>
<dbReference type="Gene3D" id="3.40.1280.10">
    <property type="match status" value="1"/>
</dbReference>
<dbReference type="InterPro" id="IPR029026">
    <property type="entry name" value="tRNA_m1G_MTases_N"/>
</dbReference>
<accession>A0A8C4RZR2</accession>
<keyword evidence="2" id="KW-0808">Transferase</keyword>
<dbReference type="GO" id="GO:0003723">
    <property type="term" value="F:RNA binding"/>
    <property type="evidence" value="ECO:0007669"/>
    <property type="project" value="InterPro"/>
</dbReference>
<dbReference type="GO" id="GO:0005739">
    <property type="term" value="C:mitochondrion"/>
    <property type="evidence" value="ECO:0007669"/>
    <property type="project" value="TreeGrafter"/>
</dbReference>
<dbReference type="PANTHER" id="PTHR46103">
    <property type="entry name" value="RRNA METHYLTRANSFERASE 1, MITOCHONDRIAL"/>
    <property type="match status" value="1"/>
</dbReference>
<proteinExistence type="predicted"/>